<dbReference type="VEuPathDB" id="FungiDB:FUN_001123"/>
<dbReference type="AlphaFoldDB" id="A0A2N1MKA7"/>
<evidence type="ECO:0000313" key="3">
    <source>
        <dbReference type="Proteomes" id="UP000233469"/>
    </source>
</evidence>
<keyword evidence="1" id="KW-0175">Coiled coil</keyword>
<dbReference type="VEuPathDB" id="FungiDB:RhiirA1_447915"/>
<evidence type="ECO:0000256" key="1">
    <source>
        <dbReference type="SAM" id="Coils"/>
    </source>
</evidence>
<gene>
    <name evidence="2" type="ORF">RhiirC2_790912</name>
</gene>
<comment type="caution">
    <text evidence="2">The sequence shown here is derived from an EMBL/GenBank/DDBJ whole genome shotgun (WGS) entry which is preliminary data.</text>
</comment>
<evidence type="ECO:0000313" key="2">
    <source>
        <dbReference type="EMBL" id="PKK62069.1"/>
    </source>
</evidence>
<accession>A0A2N1MKA7</accession>
<sequence>MEETSLKAQITKLAHTLQSQKQYIKYLYGVIEGHESEIEELRQKNAELRVKLKKALEIASLKEEGLQALERQLIEVDTLNIQLKDRIKELANRQRKNMAAIPPDPITEILTHRANISHNIAGIRIYLDHTTLITDDPRLNNLFDLANTSLDTII</sequence>
<dbReference type="Proteomes" id="UP000233469">
    <property type="component" value="Unassembled WGS sequence"/>
</dbReference>
<organism evidence="2 3">
    <name type="scientific">Rhizophagus irregularis</name>
    <dbReference type="NCBI Taxonomy" id="588596"/>
    <lineage>
        <taxon>Eukaryota</taxon>
        <taxon>Fungi</taxon>
        <taxon>Fungi incertae sedis</taxon>
        <taxon>Mucoromycota</taxon>
        <taxon>Glomeromycotina</taxon>
        <taxon>Glomeromycetes</taxon>
        <taxon>Glomerales</taxon>
        <taxon>Glomeraceae</taxon>
        <taxon>Rhizophagus</taxon>
    </lineage>
</organism>
<protein>
    <submittedName>
        <fullName evidence="2">Uncharacterized protein</fullName>
    </submittedName>
</protein>
<feature type="coiled-coil region" evidence="1">
    <location>
        <begin position="31"/>
        <end position="86"/>
    </location>
</feature>
<name>A0A2N1MKA7_9GLOM</name>
<reference evidence="2 3" key="2">
    <citation type="submission" date="2017-10" db="EMBL/GenBank/DDBJ databases">
        <title>Extensive intraspecific genome diversity in a model arbuscular mycorrhizal fungus.</title>
        <authorList>
            <person name="Chen E.C.H."/>
            <person name="Morin E."/>
            <person name="Baudet D."/>
            <person name="Noel J."/>
            <person name="Ndikumana S."/>
            <person name="Charron P."/>
            <person name="St-Onge C."/>
            <person name="Giorgi J."/>
            <person name="Grigoriev I.V."/>
            <person name="Roux C."/>
            <person name="Martin F.M."/>
            <person name="Corradi N."/>
        </authorList>
    </citation>
    <scope>NUCLEOTIDE SEQUENCE [LARGE SCALE GENOMIC DNA]</scope>
    <source>
        <strain evidence="2 3">C2</strain>
    </source>
</reference>
<reference evidence="2 3" key="1">
    <citation type="submission" date="2016-04" db="EMBL/GenBank/DDBJ databases">
        <title>Genome analyses suggest a sexual origin of heterokaryosis in a supposedly ancient asexual fungus.</title>
        <authorList>
            <person name="Ropars J."/>
            <person name="Sedzielewska K."/>
            <person name="Noel J."/>
            <person name="Charron P."/>
            <person name="Farinelli L."/>
            <person name="Marton T."/>
            <person name="Kruger M."/>
            <person name="Pelin A."/>
            <person name="Brachmann A."/>
            <person name="Corradi N."/>
        </authorList>
    </citation>
    <scope>NUCLEOTIDE SEQUENCE [LARGE SCALE GENOMIC DNA]</scope>
    <source>
        <strain evidence="2 3">C2</strain>
    </source>
</reference>
<dbReference type="EMBL" id="LLXL01002030">
    <property type="protein sequence ID" value="PKK62069.1"/>
    <property type="molecule type" value="Genomic_DNA"/>
</dbReference>
<proteinExistence type="predicted"/>